<evidence type="ECO:0000256" key="9">
    <source>
        <dbReference type="PIRNR" id="PIRNR003128"/>
    </source>
</evidence>
<dbReference type="NCBIfam" id="NF008121">
    <property type="entry name" value="PRK10869.1"/>
    <property type="match status" value="1"/>
</dbReference>
<gene>
    <name evidence="11" type="ORF">A3196_10955</name>
</gene>
<dbReference type="STRING" id="1818881.A3196_10955"/>
<keyword evidence="6" id="KW-0067">ATP-binding</keyword>
<accession>A0A1E2UUZ5</accession>
<evidence type="ECO:0000256" key="1">
    <source>
        <dbReference type="ARBA" id="ARBA00003618"/>
    </source>
</evidence>
<dbReference type="EMBL" id="LVJZ01000003">
    <property type="protein sequence ID" value="ODB98589.1"/>
    <property type="molecule type" value="Genomic_DNA"/>
</dbReference>
<name>A0A1E2UUZ5_9GAMM</name>
<dbReference type="GO" id="GO:0006281">
    <property type="term" value="P:DNA repair"/>
    <property type="evidence" value="ECO:0007669"/>
    <property type="project" value="UniProtKB-KW"/>
</dbReference>
<keyword evidence="5 9" id="KW-0227">DNA damage</keyword>
<dbReference type="PIRSF" id="PIRSF003128">
    <property type="entry name" value="RecN"/>
    <property type="match status" value="1"/>
</dbReference>
<dbReference type="InterPro" id="IPR003395">
    <property type="entry name" value="RecF/RecN/SMC_N"/>
</dbReference>
<evidence type="ECO:0000313" key="12">
    <source>
        <dbReference type="Proteomes" id="UP000094849"/>
    </source>
</evidence>
<keyword evidence="12" id="KW-1185">Reference proteome</keyword>
<dbReference type="InterPro" id="IPR004604">
    <property type="entry name" value="DNA_recomb/repair_RecN"/>
</dbReference>
<evidence type="ECO:0000256" key="5">
    <source>
        <dbReference type="ARBA" id="ARBA00022763"/>
    </source>
</evidence>
<protein>
    <recommendedName>
        <fullName evidence="3 9">DNA repair protein RecN</fullName>
    </recommendedName>
    <alternativeName>
        <fullName evidence="8 9">Recombination protein N</fullName>
    </alternativeName>
</protein>
<feature type="domain" description="RecF/RecN/SMC N-terminal" evidence="10">
    <location>
        <begin position="16"/>
        <end position="513"/>
    </location>
</feature>
<evidence type="ECO:0000256" key="2">
    <source>
        <dbReference type="ARBA" id="ARBA00009441"/>
    </source>
</evidence>
<dbReference type="GO" id="GO:0009432">
    <property type="term" value="P:SOS response"/>
    <property type="evidence" value="ECO:0007669"/>
    <property type="project" value="TreeGrafter"/>
</dbReference>
<dbReference type="GO" id="GO:0006310">
    <property type="term" value="P:DNA recombination"/>
    <property type="evidence" value="ECO:0007669"/>
    <property type="project" value="InterPro"/>
</dbReference>
<dbReference type="FunFam" id="3.40.50.300:FF:000356">
    <property type="entry name" value="DNA repair protein RecN"/>
    <property type="match status" value="1"/>
</dbReference>
<dbReference type="NCBIfam" id="TIGR00634">
    <property type="entry name" value="recN"/>
    <property type="match status" value="1"/>
</dbReference>
<dbReference type="CDD" id="cd03241">
    <property type="entry name" value="ABC_RecN"/>
    <property type="match status" value="2"/>
</dbReference>
<comment type="caution">
    <text evidence="11">The sequence shown here is derived from an EMBL/GenBank/DDBJ whole genome shotgun (WGS) entry which is preliminary data.</text>
</comment>
<dbReference type="Pfam" id="PF02463">
    <property type="entry name" value="SMC_N"/>
    <property type="match status" value="1"/>
</dbReference>
<evidence type="ECO:0000256" key="4">
    <source>
        <dbReference type="ARBA" id="ARBA00022741"/>
    </source>
</evidence>
<organism evidence="11 12">
    <name type="scientific">Candidatus Thiodiazotropha endoloripes</name>
    <dbReference type="NCBI Taxonomy" id="1818881"/>
    <lineage>
        <taxon>Bacteria</taxon>
        <taxon>Pseudomonadati</taxon>
        <taxon>Pseudomonadota</taxon>
        <taxon>Gammaproteobacteria</taxon>
        <taxon>Chromatiales</taxon>
        <taxon>Sedimenticolaceae</taxon>
        <taxon>Candidatus Thiodiazotropha</taxon>
    </lineage>
</organism>
<evidence type="ECO:0000256" key="8">
    <source>
        <dbReference type="ARBA" id="ARBA00033408"/>
    </source>
</evidence>
<comment type="similarity">
    <text evidence="2 9">Belongs to the RecN family.</text>
</comment>
<dbReference type="Gene3D" id="3.40.50.300">
    <property type="entry name" value="P-loop containing nucleotide triphosphate hydrolases"/>
    <property type="match status" value="2"/>
</dbReference>
<comment type="function">
    <text evidence="1 9">May be involved in recombinational repair of damaged DNA.</text>
</comment>
<evidence type="ECO:0000256" key="7">
    <source>
        <dbReference type="ARBA" id="ARBA00023204"/>
    </source>
</evidence>
<dbReference type="PANTHER" id="PTHR11059">
    <property type="entry name" value="DNA REPAIR PROTEIN RECN"/>
    <property type="match status" value="1"/>
</dbReference>
<evidence type="ECO:0000313" key="11">
    <source>
        <dbReference type="EMBL" id="ODB98589.1"/>
    </source>
</evidence>
<dbReference type="GO" id="GO:0005524">
    <property type="term" value="F:ATP binding"/>
    <property type="evidence" value="ECO:0007669"/>
    <property type="project" value="UniProtKB-KW"/>
</dbReference>
<dbReference type="FunFam" id="3.40.50.300:FF:000319">
    <property type="entry name" value="DNA repair protein RecN"/>
    <property type="match status" value="1"/>
</dbReference>
<dbReference type="RefSeq" id="WP_069014710.1">
    <property type="nucleotide sequence ID" value="NZ_LVJW01000003.1"/>
</dbReference>
<dbReference type="PANTHER" id="PTHR11059:SF0">
    <property type="entry name" value="DNA REPAIR PROTEIN RECN"/>
    <property type="match status" value="1"/>
</dbReference>
<dbReference type="Proteomes" id="UP000094849">
    <property type="component" value="Unassembled WGS sequence"/>
</dbReference>
<evidence type="ECO:0000256" key="6">
    <source>
        <dbReference type="ARBA" id="ARBA00022840"/>
    </source>
</evidence>
<dbReference type="InterPro" id="IPR027417">
    <property type="entry name" value="P-loop_NTPase"/>
</dbReference>
<keyword evidence="7 9" id="KW-0234">DNA repair</keyword>
<dbReference type="AlphaFoldDB" id="A0A1E2UUZ5"/>
<proteinExistence type="inferred from homology"/>
<sequence length="557" mass="61231">MLVQLQIHNLAVVSGMALELLGGLTALTGETGAGKSILIDALGLALGEKADNSLIRSGADRAEVTAQFDINTTPEAGHWLRQNDLDEGDECILRRSLNREGRSRCYINGRSVPMQQLQELGDLLVEIHGQHAHQSLLKANHQRRLLDAYAGHTELSHQLALQYKSYQKDLKRLQLLTAETEERASRLDLLRYQAEELAALDVSADELATIEKEHTRLSHLEQIRTSCNEILTGLDGEQHSLRSQLSRSLELVREMEQLDGSLKDPREMIDSALIQVDEALAFLRNYLNDIALDPSGLQQLEERLGLLHDASRKYRVKPLQLPEKLQQIQSEISTLEGADETLSELTNQVEAGHAAYLKLGEQLSKKRRTSAKRLSRVISEAMQTLGMPGGKFNVLLTPLEALEAGANGLEQVDFQVSANPGLPLDLLSKVASGGELSRISLAIQVATIECGTTPTLIFDEVDVGIGGGVAEIVGQMLRKLSSNRQILCVTHLPQVAAQAMHHFQVQKTTQQKSTSTDIARLDEDQRIQEIARMLGGITITEQTLAHAQEMVTLAADA</sequence>
<dbReference type="SUPFAM" id="SSF52540">
    <property type="entry name" value="P-loop containing nucleoside triphosphate hydrolases"/>
    <property type="match status" value="1"/>
</dbReference>
<keyword evidence="4" id="KW-0547">Nucleotide-binding</keyword>
<reference evidence="11 12" key="1">
    <citation type="submission" date="2016-03" db="EMBL/GenBank/DDBJ databases">
        <title>Chemosynthetic sulphur-oxidizing symbionts of marine invertebrate animals are capable of nitrogen fixation.</title>
        <authorList>
            <person name="Petersen J.M."/>
            <person name="Kemper A."/>
            <person name="Gruber-Vodicka H."/>
            <person name="Cardini U."/>
            <person name="Geest Mvander."/>
            <person name="Kleiner M."/>
            <person name="Bulgheresi S."/>
            <person name="Fussmann M."/>
            <person name="Herbold C."/>
            <person name="Seah B.K.B."/>
            <person name="Antony C.Paul."/>
            <person name="Liu D."/>
            <person name="Belitz A."/>
            <person name="Weber M."/>
        </authorList>
    </citation>
    <scope>NUCLEOTIDE SEQUENCE [LARGE SCALE GENOMIC DNA]</scope>
    <source>
        <strain evidence="11">G_D</strain>
    </source>
</reference>
<dbReference type="GO" id="GO:0043590">
    <property type="term" value="C:bacterial nucleoid"/>
    <property type="evidence" value="ECO:0007669"/>
    <property type="project" value="TreeGrafter"/>
</dbReference>
<evidence type="ECO:0000256" key="3">
    <source>
        <dbReference type="ARBA" id="ARBA00021315"/>
    </source>
</evidence>
<evidence type="ECO:0000259" key="10">
    <source>
        <dbReference type="Pfam" id="PF02463"/>
    </source>
</evidence>